<dbReference type="InterPro" id="IPR000953">
    <property type="entry name" value="Chromo/chromo_shadow_dom"/>
</dbReference>
<name>A0A0G4ELT4_VITBC</name>
<dbReference type="PANTHER" id="PTHR37984:SF5">
    <property type="entry name" value="PROTEIN NYNRIN-LIKE"/>
    <property type="match status" value="1"/>
</dbReference>
<dbReference type="InterPro" id="IPR012337">
    <property type="entry name" value="RNaseH-like_sf"/>
</dbReference>
<dbReference type="InterPro" id="IPR036397">
    <property type="entry name" value="RNaseH_sf"/>
</dbReference>
<dbReference type="Gene3D" id="3.30.420.10">
    <property type="entry name" value="Ribonuclease H-like superfamily/Ribonuclease H"/>
    <property type="match status" value="1"/>
</dbReference>
<feature type="domain" description="Chromo" evidence="1">
    <location>
        <begin position="328"/>
        <end position="377"/>
    </location>
</feature>
<reference evidence="3 4" key="1">
    <citation type="submission" date="2014-11" db="EMBL/GenBank/DDBJ databases">
        <authorList>
            <person name="Zhu J."/>
            <person name="Qi W."/>
            <person name="Song R."/>
        </authorList>
    </citation>
    <scope>NUCLEOTIDE SEQUENCE [LARGE SCALE GENOMIC DNA]</scope>
</reference>
<dbReference type="EMBL" id="CDMY01000256">
    <property type="protein sequence ID" value="CEL97793.1"/>
    <property type="molecule type" value="Genomic_DNA"/>
</dbReference>
<keyword evidence="4" id="KW-1185">Reference proteome</keyword>
<dbReference type="InterPro" id="IPR050951">
    <property type="entry name" value="Retrovirus_Pol_polyprotein"/>
</dbReference>
<evidence type="ECO:0000259" key="1">
    <source>
        <dbReference type="PROSITE" id="PS50013"/>
    </source>
</evidence>
<evidence type="ECO:0008006" key="5">
    <source>
        <dbReference type="Google" id="ProtNLM"/>
    </source>
</evidence>
<dbReference type="SUPFAM" id="SSF53098">
    <property type="entry name" value="Ribonuclease H-like"/>
    <property type="match status" value="1"/>
</dbReference>
<evidence type="ECO:0000313" key="4">
    <source>
        <dbReference type="Proteomes" id="UP000041254"/>
    </source>
</evidence>
<dbReference type="STRING" id="1169540.A0A0G4ELT4"/>
<protein>
    <recommendedName>
        <fullName evidence="5">Integrase catalytic domain-containing protein</fullName>
    </recommendedName>
</protein>
<evidence type="ECO:0000259" key="2">
    <source>
        <dbReference type="PROSITE" id="PS50994"/>
    </source>
</evidence>
<dbReference type="SMART" id="SM00298">
    <property type="entry name" value="CHROMO"/>
    <property type="match status" value="1"/>
</dbReference>
<dbReference type="OMA" id="ARINMDR"/>
<dbReference type="InParanoid" id="A0A0G4ELT4"/>
<dbReference type="GO" id="GO:0003676">
    <property type="term" value="F:nucleic acid binding"/>
    <property type="evidence" value="ECO:0007669"/>
    <property type="project" value="InterPro"/>
</dbReference>
<accession>A0A0G4ELT4</accession>
<dbReference type="InterPro" id="IPR023780">
    <property type="entry name" value="Chromo_domain"/>
</dbReference>
<dbReference type="GO" id="GO:0015074">
    <property type="term" value="P:DNA integration"/>
    <property type="evidence" value="ECO:0007669"/>
    <property type="project" value="InterPro"/>
</dbReference>
<dbReference type="Gene3D" id="2.40.50.40">
    <property type="match status" value="1"/>
</dbReference>
<dbReference type="Pfam" id="PF00385">
    <property type="entry name" value="Chromo"/>
    <property type="match status" value="1"/>
</dbReference>
<organism evidence="3 4">
    <name type="scientific">Vitrella brassicaformis (strain CCMP3155)</name>
    <dbReference type="NCBI Taxonomy" id="1169540"/>
    <lineage>
        <taxon>Eukaryota</taxon>
        <taxon>Sar</taxon>
        <taxon>Alveolata</taxon>
        <taxon>Colpodellida</taxon>
        <taxon>Vitrellaceae</taxon>
        <taxon>Vitrella</taxon>
    </lineage>
</organism>
<dbReference type="Proteomes" id="UP000041254">
    <property type="component" value="Unassembled WGS sequence"/>
</dbReference>
<dbReference type="InterPro" id="IPR001584">
    <property type="entry name" value="Integrase_cat-core"/>
</dbReference>
<dbReference type="InterPro" id="IPR016197">
    <property type="entry name" value="Chromo-like_dom_sf"/>
</dbReference>
<dbReference type="PANTHER" id="PTHR37984">
    <property type="entry name" value="PROTEIN CBG26694"/>
    <property type="match status" value="1"/>
</dbReference>
<dbReference type="PhylomeDB" id="A0A0G4ELT4"/>
<dbReference type="VEuPathDB" id="CryptoDB:Vbra_7714"/>
<sequence>MEVVARHGLPEQIITDNGSHFVNQLMREVAIRLRIKHTTTTPQHPQGNGMIERFNRTLKDRMRPYLNKLQTNWDRVIPLVLYAYRTTEHESTGFTPFKMLTGREAVHPGSTARLVGMNETAARAIDPHDAVMIIIEGIQGIHEKARINMDRAKQRVAAREGDLPPPREFKPGDRVRIYNNQVPKGLSKKLSSPWRTVGIVESQTGPVTYKVRPCGTSTAKSTNVDRLKAATSAFDEDANADDTMEVPDGRLRRDRRQTVFNQDAFLTPDQEDSLKKFAVGEDHVPTARTQSERLAARKLNNDVFDPVATDPSLKDIQPDDRFEHVEKHEVEAVIGRRNHEGKVQYKCKWRWWPRSSATWEDEDNLTCDELVQDYENRVSDAVDLEQDDLLFPSLNDVIRIRHCKELNREHTVKVVQLDEDGITLEYLAEPTRKKGSKKESLVGRSPSVSLKHFLQFYQWEKEMDEAGCAFDRDLEYREEKEDAP</sequence>
<feature type="domain" description="Integrase catalytic" evidence="2">
    <location>
        <begin position="1"/>
        <end position="104"/>
    </location>
</feature>
<dbReference type="OrthoDB" id="10030726at2759"/>
<dbReference type="PROSITE" id="PS50013">
    <property type="entry name" value="CHROMO_2"/>
    <property type="match status" value="1"/>
</dbReference>
<dbReference type="SUPFAM" id="SSF54160">
    <property type="entry name" value="Chromo domain-like"/>
    <property type="match status" value="1"/>
</dbReference>
<gene>
    <name evidence="3" type="ORF">Vbra_7714</name>
</gene>
<dbReference type="PROSITE" id="PS50994">
    <property type="entry name" value="INTEGRASE"/>
    <property type="match status" value="1"/>
</dbReference>
<evidence type="ECO:0000313" key="3">
    <source>
        <dbReference type="EMBL" id="CEL97793.1"/>
    </source>
</evidence>
<proteinExistence type="predicted"/>
<dbReference type="AlphaFoldDB" id="A0A0G4ELT4"/>
<dbReference type="CDD" id="cd00024">
    <property type="entry name" value="CD_CSD"/>
    <property type="match status" value="1"/>
</dbReference>